<dbReference type="Gene3D" id="1.10.287.130">
    <property type="match status" value="1"/>
</dbReference>
<evidence type="ECO:0000256" key="1">
    <source>
        <dbReference type="ARBA" id="ARBA00000085"/>
    </source>
</evidence>
<keyword evidence="4" id="KW-1003">Cell membrane</keyword>
<dbReference type="Pfam" id="PF00672">
    <property type="entry name" value="HAMP"/>
    <property type="match status" value="1"/>
</dbReference>
<dbReference type="Gene3D" id="6.10.340.10">
    <property type="match status" value="1"/>
</dbReference>
<evidence type="ECO:0000256" key="4">
    <source>
        <dbReference type="ARBA" id="ARBA00022475"/>
    </source>
</evidence>
<evidence type="ECO:0000256" key="13">
    <source>
        <dbReference type="ARBA" id="ARBA00023136"/>
    </source>
</evidence>
<keyword evidence="11 14" id="KW-1133">Transmembrane helix</keyword>
<dbReference type="InterPro" id="IPR004358">
    <property type="entry name" value="Sig_transdc_His_kin-like_C"/>
</dbReference>
<evidence type="ECO:0000313" key="18">
    <source>
        <dbReference type="Proteomes" id="UP000184038"/>
    </source>
</evidence>
<evidence type="ECO:0000256" key="8">
    <source>
        <dbReference type="ARBA" id="ARBA00022741"/>
    </source>
</evidence>
<proteinExistence type="predicted"/>
<dbReference type="SMART" id="SM00387">
    <property type="entry name" value="HATPase_c"/>
    <property type="match status" value="1"/>
</dbReference>
<dbReference type="PANTHER" id="PTHR45528">
    <property type="entry name" value="SENSOR HISTIDINE KINASE CPXA"/>
    <property type="match status" value="1"/>
</dbReference>
<feature type="transmembrane region" description="Helical" evidence="14">
    <location>
        <begin position="139"/>
        <end position="160"/>
    </location>
</feature>
<keyword evidence="8" id="KW-0547">Nucleotide-binding</keyword>
<dbReference type="InterPro" id="IPR036890">
    <property type="entry name" value="HATPase_C_sf"/>
</dbReference>
<evidence type="ECO:0000256" key="7">
    <source>
        <dbReference type="ARBA" id="ARBA00022692"/>
    </source>
</evidence>
<protein>
    <recommendedName>
        <fullName evidence="3">histidine kinase</fullName>
        <ecNumber evidence="3">2.7.13.3</ecNumber>
    </recommendedName>
</protein>
<dbReference type="Pfam" id="PF02518">
    <property type="entry name" value="HATPase_c"/>
    <property type="match status" value="1"/>
</dbReference>
<keyword evidence="12" id="KW-0902">Two-component regulatory system</keyword>
<dbReference type="PRINTS" id="PR00344">
    <property type="entry name" value="BCTRLSENSOR"/>
</dbReference>
<keyword evidence="9 17" id="KW-0418">Kinase</keyword>
<keyword evidence="6" id="KW-0808">Transferase</keyword>
<dbReference type="InterPro" id="IPR050398">
    <property type="entry name" value="HssS/ArlS-like"/>
</dbReference>
<evidence type="ECO:0000256" key="12">
    <source>
        <dbReference type="ARBA" id="ARBA00023012"/>
    </source>
</evidence>
<evidence type="ECO:0000256" key="14">
    <source>
        <dbReference type="SAM" id="Phobius"/>
    </source>
</evidence>
<organism evidence="17 18">
    <name type="scientific">Anaerosporobacter mobilis DSM 15930</name>
    <dbReference type="NCBI Taxonomy" id="1120996"/>
    <lineage>
        <taxon>Bacteria</taxon>
        <taxon>Bacillati</taxon>
        <taxon>Bacillota</taxon>
        <taxon>Clostridia</taxon>
        <taxon>Lachnospirales</taxon>
        <taxon>Lachnospiraceae</taxon>
        <taxon>Anaerosporobacter</taxon>
    </lineage>
</organism>
<gene>
    <name evidence="17" type="ORF">SAMN02746066_03380</name>
</gene>
<dbReference type="SMART" id="SM00304">
    <property type="entry name" value="HAMP"/>
    <property type="match status" value="1"/>
</dbReference>
<dbReference type="CDD" id="cd00082">
    <property type="entry name" value="HisKA"/>
    <property type="match status" value="1"/>
</dbReference>
<dbReference type="InterPro" id="IPR036097">
    <property type="entry name" value="HisK_dim/P_sf"/>
</dbReference>
<dbReference type="SUPFAM" id="SSF55874">
    <property type="entry name" value="ATPase domain of HSP90 chaperone/DNA topoisomerase II/histidine kinase"/>
    <property type="match status" value="1"/>
</dbReference>
<comment type="catalytic activity">
    <reaction evidence="1">
        <text>ATP + protein L-histidine = ADP + protein N-phospho-L-histidine.</text>
        <dbReference type="EC" id="2.7.13.3"/>
    </reaction>
</comment>
<evidence type="ECO:0000313" key="17">
    <source>
        <dbReference type="EMBL" id="SHM80534.1"/>
    </source>
</evidence>
<dbReference type="AlphaFoldDB" id="A0A1M7LQJ8"/>
<evidence type="ECO:0000256" key="11">
    <source>
        <dbReference type="ARBA" id="ARBA00022989"/>
    </source>
</evidence>
<dbReference type="GO" id="GO:0000155">
    <property type="term" value="F:phosphorelay sensor kinase activity"/>
    <property type="evidence" value="ECO:0007669"/>
    <property type="project" value="InterPro"/>
</dbReference>
<keyword evidence="18" id="KW-1185">Reference proteome</keyword>
<dbReference type="PROSITE" id="PS50109">
    <property type="entry name" value="HIS_KIN"/>
    <property type="match status" value="1"/>
</dbReference>
<evidence type="ECO:0000256" key="3">
    <source>
        <dbReference type="ARBA" id="ARBA00012438"/>
    </source>
</evidence>
<evidence type="ECO:0000256" key="5">
    <source>
        <dbReference type="ARBA" id="ARBA00022553"/>
    </source>
</evidence>
<evidence type="ECO:0000259" key="15">
    <source>
        <dbReference type="PROSITE" id="PS50109"/>
    </source>
</evidence>
<dbReference type="STRING" id="1120996.SAMN02746066_03380"/>
<dbReference type="InterPro" id="IPR003594">
    <property type="entry name" value="HATPase_dom"/>
</dbReference>
<dbReference type="GO" id="GO:0005886">
    <property type="term" value="C:plasma membrane"/>
    <property type="evidence" value="ECO:0007669"/>
    <property type="project" value="UniProtKB-SubCell"/>
</dbReference>
<evidence type="ECO:0000256" key="6">
    <source>
        <dbReference type="ARBA" id="ARBA00022679"/>
    </source>
</evidence>
<dbReference type="SUPFAM" id="SSF158472">
    <property type="entry name" value="HAMP domain-like"/>
    <property type="match status" value="1"/>
</dbReference>
<dbReference type="EMBL" id="FRCP01000017">
    <property type="protein sequence ID" value="SHM80534.1"/>
    <property type="molecule type" value="Genomic_DNA"/>
</dbReference>
<dbReference type="InterPro" id="IPR003661">
    <property type="entry name" value="HisK_dim/P_dom"/>
</dbReference>
<reference evidence="17 18" key="1">
    <citation type="submission" date="2016-11" db="EMBL/GenBank/DDBJ databases">
        <authorList>
            <person name="Jaros S."/>
            <person name="Januszkiewicz K."/>
            <person name="Wedrychowicz H."/>
        </authorList>
    </citation>
    <scope>NUCLEOTIDE SEQUENCE [LARGE SCALE GENOMIC DNA]</scope>
    <source>
        <strain evidence="17 18">DSM 15930</strain>
    </source>
</reference>
<keyword evidence="13 14" id="KW-0472">Membrane</keyword>
<dbReference type="CDD" id="cd06225">
    <property type="entry name" value="HAMP"/>
    <property type="match status" value="1"/>
</dbReference>
<dbReference type="InterPro" id="IPR005467">
    <property type="entry name" value="His_kinase_dom"/>
</dbReference>
<dbReference type="PROSITE" id="PS50885">
    <property type="entry name" value="HAMP"/>
    <property type="match status" value="1"/>
</dbReference>
<dbReference type="Pfam" id="PF00512">
    <property type="entry name" value="HisKA"/>
    <property type="match status" value="1"/>
</dbReference>
<feature type="domain" description="HAMP" evidence="16">
    <location>
        <begin position="165"/>
        <end position="217"/>
    </location>
</feature>
<feature type="transmembrane region" description="Helical" evidence="14">
    <location>
        <begin position="12"/>
        <end position="32"/>
    </location>
</feature>
<dbReference type="EC" id="2.7.13.3" evidence="3"/>
<accession>A0A1M7LQJ8</accession>
<keyword evidence="7 14" id="KW-0812">Transmembrane</keyword>
<evidence type="ECO:0000256" key="2">
    <source>
        <dbReference type="ARBA" id="ARBA00004651"/>
    </source>
</evidence>
<comment type="subcellular location">
    <subcellularLocation>
        <location evidence="2">Cell membrane</location>
        <topology evidence="2">Multi-pass membrane protein</topology>
    </subcellularLocation>
</comment>
<dbReference type="RefSeq" id="WP_073289574.1">
    <property type="nucleotide sequence ID" value="NZ_FRCP01000017.1"/>
</dbReference>
<feature type="domain" description="Histidine kinase" evidence="15">
    <location>
        <begin position="232"/>
        <end position="446"/>
    </location>
</feature>
<dbReference type="OrthoDB" id="335833at2"/>
<dbReference type="SUPFAM" id="SSF47384">
    <property type="entry name" value="Homodimeric domain of signal transducing histidine kinase"/>
    <property type="match status" value="1"/>
</dbReference>
<evidence type="ECO:0000256" key="10">
    <source>
        <dbReference type="ARBA" id="ARBA00022840"/>
    </source>
</evidence>
<evidence type="ECO:0000256" key="9">
    <source>
        <dbReference type="ARBA" id="ARBA00022777"/>
    </source>
</evidence>
<dbReference type="Proteomes" id="UP000184038">
    <property type="component" value="Unassembled WGS sequence"/>
</dbReference>
<name>A0A1M7LQJ8_9FIRM</name>
<dbReference type="FunFam" id="3.30.565.10:FF:000006">
    <property type="entry name" value="Sensor histidine kinase WalK"/>
    <property type="match status" value="1"/>
</dbReference>
<dbReference type="PANTHER" id="PTHR45528:SF1">
    <property type="entry name" value="SENSOR HISTIDINE KINASE CPXA"/>
    <property type="match status" value="1"/>
</dbReference>
<keyword evidence="5" id="KW-0597">Phosphoprotein</keyword>
<evidence type="ECO:0000259" key="16">
    <source>
        <dbReference type="PROSITE" id="PS50885"/>
    </source>
</evidence>
<dbReference type="GO" id="GO:0005524">
    <property type="term" value="F:ATP binding"/>
    <property type="evidence" value="ECO:0007669"/>
    <property type="project" value="UniProtKB-KW"/>
</dbReference>
<dbReference type="Gene3D" id="3.30.565.10">
    <property type="entry name" value="Histidine kinase-like ATPase, C-terminal domain"/>
    <property type="match status" value="1"/>
</dbReference>
<sequence>MGRLTIKQKIIAYSGTIIVGVIILCGLIIYLVNKNQDVLIHNRARVLMSNSIYEANQGDYRSLEEYSYLVINLSGDVIHSNQKKDLEQSPIDMKTITGNSYGSQKNENYVYSAPVLENELQTGTIFVQIPYEKLIEKPYYLIGIMLAVGMILLITILHFIRFLNQDILVPIHQVHLSTKKIRQGNLLERVQYDYDGEIGTLCHDFEGLRDELAYSIQNEKRLKEKEKLLLAYISHDLRTPIATISGYVEGIHTGLVKGERVQEYTSIILKKVIMLNGLIDDILEHSKAQLYEFDIQKVECYSKEFFTSIVEESREDVRKKGLEFKCTEIPNVLLSIDQKRIRQVLQNLVGNAMKFTNKGTITILFRYEDGKLIIAVHDTGIGIPATDQAMIFEAFYRGEKARTLNVSGSGLGLSIAKYIVSQHGGRIFCDSILNEGTTLEFYIPVA</sequence>
<keyword evidence="10" id="KW-0067">ATP-binding</keyword>
<dbReference type="SMART" id="SM00388">
    <property type="entry name" value="HisKA"/>
    <property type="match status" value="1"/>
</dbReference>
<dbReference type="InterPro" id="IPR003660">
    <property type="entry name" value="HAMP_dom"/>
</dbReference>